<dbReference type="InterPro" id="IPR041667">
    <property type="entry name" value="Cupin_8"/>
</dbReference>
<dbReference type="STRING" id="2015173.A0A026WQX6"/>
<dbReference type="EMBL" id="KK107126">
    <property type="protein sequence ID" value="EZA58447.1"/>
    <property type="molecule type" value="Genomic_DNA"/>
</dbReference>
<sequence length="415" mass="48127">MVDNARVITVHWELLREEIERIPVEIKLHLAPIISVLRTSDEKLASAGWIGASLTRVDACLDRAWETLNTGHWKDVPIENRYCYSLCTVIKAVLLELRCINNTESTNEEQKNTIFKDILDQIDKGLLLGAPLPSGPDAHCLLTSIAASLNRYLAEKSAVELGEISADYKGTDRMVSYPNRHFEQPSMEEFNEKIFQVKLPAVLTGCINHWRALTLWKDLDYLYRTMGFRTVPIEIGSSYTEDDWTQRLLNFSDFLQEYIIADSSEIGYLAQHQLFEQVPELKEDFEVPLYCFFSDDPSEESTTHHVNCWLGPANTVSPLHYDRYNNLLCQVFGYKRIILYPPDESGYLYPHESRLLENTAQVDPLEPDYDKWPNFRKANQMTFYLRPGEMLYIPPKWWHHVTALTPSFSVSFWWT</sequence>
<comment type="subcellular location">
    <subcellularLocation>
        <location evidence="2">Nucleus</location>
    </subcellularLocation>
</comment>
<organism evidence="8 9">
    <name type="scientific">Ooceraea biroi</name>
    <name type="common">Clonal raider ant</name>
    <name type="synonym">Cerapachys biroi</name>
    <dbReference type="NCBI Taxonomy" id="2015173"/>
    <lineage>
        <taxon>Eukaryota</taxon>
        <taxon>Metazoa</taxon>
        <taxon>Ecdysozoa</taxon>
        <taxon>Arthropoda</taxon>
        <taxon>Hexapoda</taxon>
        <taxon>Insecta</taxon>
        <taxon>Pterygota</taxon>
        <taxon>Neoptera</taxon>
        <taxon>Endopterygota</taxon>
        <taxon>Hymenoptera</taxon>
        <taxon>Apocrita</taxon>
        <taxon>Aculeata</taxon>
        <taxon>Formicoidea</taxon>
        <taxon>Formicidae</taxon>
        <taxon>Dorylinae</taxon>
        <taxon>Ooceraea</taxon>
    </lineage>
</organism>
<name>A0A026WQX6_OOCBI</name>
<dbReference type="GO" id="GO:0051864">
    <property type="term" value="F:histone H3K36 demethylase activity"/>
    <property type="evidence" value="ECO:0007669"/>
    <property type="project" value="TreeGrafter"/>
</dbReference>
<keyword evidence="8" id="KW-0808">Transferase</keyword>
<evidence type="ECO:0000259" key="7">
    <source>
        <dbReference type="PROSITE" id="PS51184"/>
    </source>
</evidence>
<dbReference type="GO" id="GO:0005634">
    <property type="term" value="C:nucleus"/>
    <property type="evidence" value="ECO:0007669"/>
    <property type="project" value="UniProtKB-SubCell"/>
</dbReference>
<dbReference type="SMART" id="SM00558">
    <property type="entry name" value="JmjC"/>
    <property type="match status" value="1"/>
</dbReference>
<dbReference type="PANTHER" id="PTHR12461:SF106">
    <property type="entry name" value="BIFUNCTIONAL PEPTIDASE AND ARGINYL-HYDROXYLASE JMJD5"/>
    <property type="match status" value="1"/>
</dbReference>
<evidence type="ECO:0000256" key="2">
    <source>
        <dbReference type="ARBA" id="ARBA00004123"/>
    </source>
</evidence>
<evidence type="ECO:0000313" key="9">
    <source>
        <dbReference type="Proteomes" id="UP000053097"/>
    </source>
</evidence>
<dbReference type="SUPFAM" id="SSF51197">
    <property type="entry name" value="Clavaminate synthase-like"/>
    <property type="match status" value="1"/>
</dbReference>
<evidence type="ECO:0000313" key="8">
    <source>
        <dbReference type="EMBL" id="EZA58447.1"/>
    </source>
</evidence>
<dbReference type="Gene3D" id="2.60.120.650">
    <property type="entry name" value="Cupin"/>
    <property type="match status" value="1"/>
</dbReference>
<keyword evidence="5" id="KW-0408">Iron</keyword>
<dbReference type="PROSITE" id="PS51184">
    <property type="entry name" value="JMJC"/>
    <property type="match status" value="1"/>
</dbReference>
<evidence type="ECO:0000256" key="1">
    <source>
        <dbReference type="ARBA" id="ARBA00001954"/>
    </source>
</evidence>
<dbReference type="OrthoDB" id="47172at2759"/>
<protein>
    <submittedName>
        <fullName evidence="8">Lysine-specific demethylase</fullName>
    </submittedName>
</protein>
<keyword evidence="4" id="KW-0560">Oxidoreductase</keyword>
<dbReference type="InterPro" id="IPR003347">
    <property type="entry name" value="JmjC_dom"/>
</dbReference>
<evidence type="ECO:0000256" key="5">
    <source>
        <dbReference type="ARBA" id="ARBA00023004"/>
    </source>
</evidence>
<dbReference type="GO" id="GO:0046872">
    <property type="term" value="F:metal ion binding"/>
    <property type="evidence" value="ECO:0007669"/>
    <property type="project" value="UniProtKB-KW"/>
</dbReference>
<dbReference type="AlphaFoldDB" id="A0A026WQX6"/>
<feature type="domain" description="JmjC" evidence="7">
    <location>
        <begin position="276"/>
        <end position="415"/>
    </location>
</feature>
<keyword evidence="9" id="KW-1185">Reference proteome</keyword>
<dbReference type="OMA" id="TINHWPA"/>
<dbReference type="PANTHER" id="PTHR12461">
    <property type="entry name" value="HYPOXIA-INDUCIBLE FACTOR 1 ALPHA INHIBITOR-RELATED"/>
    <property type="match status" value="1"/>
</dbReference>
<comment type="cofactor">
    <cofactor evidence="1">
        <name>Fe(2+)</name>
        <dbReference type="ChEBI" id="CHEBI:29033"/>
    </cofactor>
</comment>
<keyword evidence="3" id="KW-0479">Metal-binding</keyword>
<evidence type="ECO:0000256" key="3">
    <source>
        <dbReference type="ARBA" id="ARBA00022723"/>
    </source>
</evidence>
<dbReference type="GO" id="GO:0032259">
    <property type="term" value="P:methylation"/>
    <property type="evidence" value="ECO:0007669"/>
    <property type="project" value="UniProtKB-KW"/>
</dbReference>
<dbReference type="GO" id="GO:0008168">
    <property type="term" value="F:methyltransferase activity"/>
    <property type="evidence" value="ECO:0007669"/>
    <property type="project" value="UniProtKB-KW"/>
</dbReference>
<accession>A0A026WQX6</accession>
<evidence type="ECO:0000256" key="6">
    <source>
        <dbReference type="ARBA" id="ARBA00023242"/>
    </source>
</evidence>
<evidence type="ECO:0000256" key="4">
    <source>
        <dbReference type="ARBA" id="ARBA00023002"/>
    </source>
</evidence>
<reference evidence="8 9" key="1">
    <citation type="journal article" date="2014" name="Curr. Biol.">
        <title>The genome of the clonal raider ant Cerapachys biroi.</title>
        <authorList>
            <person name="Oxley P.R."/>
            <person name="Ji L."/>
            <person name="Fetter-Pruneda I."/>
            <person name="McKenzie S.K."/>
            <person name="Li C."/>
            <person name="Hu H."/>
            <person name="Zhang G."/>
            <person name="Kronauer D.J."/>
        </authorList>
    </citation>
    <scope>NUCLEOTIDE SEQUENCE [LARGE SCALE GENOMIC DNA]</scope>
</reference>
<keyword evidence="8" id="KW-0489">Methyltransferase</keyword>
<keyword evidence="6" id="KW-0539">Nucleus</keyword>
<proteinExistence type="predicted"/>
<dbReference type="Pfam" id="PF13621">
    <property type="entry name" value="Cupin_8"/>
    <property type="match status" value="1"/>
</dbReference>
<gene>
    <name evidence="8" type="ORF">X777_01070</name>
</gene>
<dbReference type="Proteomes" id="UP000053097">
    <property type="component" value="Unassembled WGS sequence"/>
</dbReference>